<dbReference type="EMBL" id="QPFP01000062">
    <property type="protein sequence ID" value="TEB24903.1"/>
    <property type="molecule type" value="Genomic_DNA"/>
</dbReference>
<evidence type="ECO:0000313" key="2">
    <source>
        <dbReference type="Proteomes" id="UP000298030"/>
    </source>
</evidence>
<comment type="caution">
    <text evidence="1">The sequence shown here is derived from an EMBL/GenBank/DDBJ whole genome shotgun (WGS) entry which is preliminary data.</text>
</comment>
<proteinExistence type="predicted"/>
<keyword evidence="2" id="KW-1185">Reference proteome</keyword>
<dbReference type="Proteomes" id="UP000298030">
    <property type="component" value="Unassembled WGS sequence"/>
</dbReference>
<name>A0A4Y7SSQ5_COPMI</name>
<protein>
    <submittedName>
        <fullName evidence="1">Uncharacterized protein</fullName>
    </submittedName>
</protein>
<gene>
    <name evidence="1" type="ORF">FA13DRAFT_1714360</name>
</gene>
<accession>A0A4Y7SSQ5</accession>
<reference evidence="1 2" key="1">
    <citation type="journal article" date="2019" name="Nat. Ecol. Evol.">
        <title>Megaphylogeny resolves global patterns of mushroom evolution.</title>
        <authorList>
            <person name="Varga T."/>
            <person name="Krizsan K."/>
            <person name="Foldi C."/>
            <person name="Dima B."/>
            <person name="Sanchez-Garcia M."/>
            <person name="Sanchez-Ramirez S."/>
            <person name="Szollosi G.J."/>
            <person name="Szarkandi J.G."/>
            <person name="Papp V."/>
            <person name="Albert L."/>
            <person name="Andreopoulos W."/>
            <person name="Angelini C."/>
            <person name="Antonin V."/>
            <person name="Barry K.W."/>
            <person name="Bougher N.L."/>
            <person name="Buchanan P."/>
            <person name="Buyck B."/>
            <person name="Bense V."/>
            <person name="Catcheside P."/>
            <person name="Chovatia M."/>
            <person name="Cooper J."/>
            <person name="Damon W."/>
            <person name="Desjardin D."/>
            <person name="Finy P."/>
            <person name="Geml J."/>
            <person name="Haridas S."/>
            <person name="Hughes K."/>
            <person name="Justo A."/>
            <person name="Karasinski D."/>
            <person name="Kautmanova I."/>
            <person name="Kiss B."/>
            <person name="Kocsube S."/>
            <person name="Kotiranta H."/>
            <person name="LaButti K.M."/>
            <person name="Lechner B.E."/>
            <person name="Liimatainen K."/>
            <person name="Lipzen A."/>
            <person name="Lukacs Z."/>
            <person name="Mihaltcheva S."/>
            <person name="Morgado L.N."/>
            <person name="Niskanen T."/>
            <person name="Noordeloos M.E."/>
            <person name="Ohm R.A."/>
            <person name="Ortiz-Santana B."/>
            <person name="Ovrebo C."/>
            <person name="Racz N."/>
            <person name="Riley R."/>
            <person name="Savchenko A."/>
            <person name="Shiryaev A."/>
            <person name="Soop K."/>
            <person name="Spirin V."/>
            <person name="Szebenyi C."/>
            <person name="Tomsovsky M."/>
            <person name="Tulloss R.E."/>
            <person name="Uehling J."/>
            <person name="Grigoriev I.V."/>
            <person name="Vagvolgyi C."/>
            <person name="Papp T."/>
            <person name="Martin F.M."/>
            <person name="Miettinen O."/>
            <person name="Hibbett D.S."/>
            <person name="Nagy L.G."/>
        </authorList>
    </citation>
    <scope>NUCLEOTIDE SEQUENCE [LARGE SCALE GENOMIC DNA]</scope>
    <source>
        <strain evidence="1 2">FP101781</strain>
    </source>
</reference>
<sequence>MTREIALQGGGGLHNNLPDVQSDLAILPLYLLIYPMRRSLTLWYEQPRDSVTQAIAYARAPCATHSRPHTIELPTDLYRRPNHQAGFWQGYTPATSERRLSHPPMVNSWWDNERSRGISAFDDPWAEIDIPLKRPCEIQTLLFVHDVTTCLAQIPHPRVSK</sequence>
<evidence type="ECO:0000313" key="1">
    <source>
        <dbReference type="EMBL" id="TEB24903.1"/>
    </source>
</evidence>
<organism evidence="1 2">
    <name type="scientific">Coprinellus micaceus</name>
    <name type="common">Glistening ink-cap mushroom</name>
    <name type="synonym">Coprinus micaceus</name>
    <dbReference type="NCBI Taxonomy" id="71717"/>
    <lineage>
        <taxon>Eukaryota</taxon>
        <taxon>Fungi</taxon>
        <taxon>Dikarya</taxon>
        <taxon>Basidiomycota</taxon>
        <taxon>Agaricomycotina</taxon>
        <taxon>Agaricomycetes</taxon>
        <taxon>Agaricomycetidae</taxon>
        <taxon>Agaricales</taxon>
        <taxon>Agaricineae</taxon>
        <taxon>Psathyrellaceae</taxon>
        <taxon>Coprinellus</taxon>
    </lineage>
</organism>
<dbReference type="AlphaFoldDB" id="A0A4Y7SSQ5"/>